<keyword evidence="4" id="KW-1185">Reference proteome</keyword>
<dbReference type="InterPro" id="IPR008011">
    <property type="entry name" value="Complex1_LYR_dom"/>
</dbReference>
<evidence type="ECO:0000256" key="1">
    <source>
        <dbReference type="ARBA" id="ARBA00009508"/>
    </source>
</evidence>
<evidence type="ECO:0000313" key="3">
    <source>
        <dbReference type="EMBL" id="AET39430.1"/>
    </source>
</evidence>
<accession>G8JTS7</accession>
<dbReference type="CDD" id="cd20264">
    <property type="entry name" value="Complex1_LYR_LYRM4"/>
    <property type="match status" value="1"/>
</dbReference>
<dbReference type="PANTHER" id="PTHR13166:SF7">
    <property type="entry name" value="LYR MOTIF-CONTAINING PROTEIN 4"/>
    <property type="match status" value="1"/>
</dbReference>
<dbReference type="GO" id="GO:0005739">
    <property type="term" value="C:mitochondrion"/>
    <property type="evidence" value="ECO:0007669"/>
    <property type="project" value="TreeGrafter"/>
</dbReference>
<sequence>MSIAGVPSKTNVLHLYRDFIRNSRQFTNYNFREYFLRKSRETFRQFKNAGDPEVQALWKQAQTDIGMLKRQSMISQMYTFDKLVVEPVGEKSK</sequence>
<reference evidence="4" key="1">
    <citation type="journal article" date="2012" name="G3 (Bethesda)">
        <title>Pichia sorbitophila, an interspecies yeast hybrid reveals early steps of genome resolution following polyploidization.</title>
        <authorList>
            <person name="Leh Louis V."/>
            <person name="Despons L."/>
            <person name="Friedrich A."/>
            <person name="Martin T."/>
            <person name="Durrens P."/>
            <person name="Casaregola S."/>
            <person name="Neuveglise C."/>
            <person name="Fairhead C."/>
            <person name="Marck C."/>
            <person name="Cruz J.A."/>
            <person name="Straub M.L."/>
            <person name="Kugler V."/>
            <person name="Sacerdot C."/>
            <person name="Uzunov Z."/>
            <person name="Thierry A."/>
            <person name="Weiss S."/>
            <person name="Bleykasten C."/>
            <person name="De Montigny J."/>
            <person name="Jacques N."/>
            <person name="Jung P."/>
            <person name="Lemaire M."/>
            <person name="Mallet S."/>
            <person name="Morel G."/>
            <person name="Richard G.F."/>
            <person name="Sarkar A."/>
            <person name="Savel G."/>
            <person name="Schacherer J."/>
            <person name="Seret M.L."/>
            <person name="Talla E."/>
            <person name="Samson G."/>
            <person name="Jubin C."/>
            <person name="Poulain J."/>
            <person name="Vacherie B."/>
            <person name="Barbe V."/>
            <person name="Pelletier E."/>
            <person name="Sherman D.J."/>
            <person name="Westhof E."/>
            <person name="Weissenbach J."/>
            <person name="Baret P.V."/>
            <person name="Wincker P."/>
            <person name="Gaillardin C."/>
            <person name="Dujon B."/>
            <person name="Souciet J.L."/>
        </authorList>
    </citation>
    <scope>NUCLEOTIDE SEQUENCE [LARGE SCALE GENOMIC DNA]</scope>
    <source>
        <strain evidence="4">CBS 270.75 / DBVPG 7215 / KCTC 17166 / NRRL Y-17582</strain>
    </source>
</reference>
<dbReference type="OMA" id="YTTDKLV"/>
<evidence type="ECO:0000313" key="4">
    <source>
        <dbReference type="Proteomes" id="UP000006790"/>
    </source>
</evidence>
<dbReference type="Pfam" id="PF05347">
    <property type="entry name" value="Complex1_LYR"/>
    <property type="match status" value="1"/>
</dbReference>
<proteinExistence type="inferred from homology"/>
<dbReference type="GO" id="GO:0016226">
    <property type="term" value="P:iron-sulfur cluster assembly"/>
    <property type="evidence" value="ECO:0007669"/>
    <property type="project" value="InterPro"/>
</dbReference>
<dbReference type="InParanoid" id="G8JTS7"/>
<dbReference type="InterPro" id="IPR051522">
    <property type="entry name" value="ISC_assembly_LYR"/>
</dbReference>
<gene>
    <name evidence="3" type="ordered locus">Ecym_4375</name>
</gene>
<dbReference type="PANTHER" id="PTHR13166">
    <property type="entry name" value="PROTEIN C6ORF149"/>
    <property type="match status" value="1"/>
</dbReference>
<organism evidence="3 4">
    <name type="scientific">Eremothecium cymbalariae (strain CBS 270.75 / DBVPG 7215 / KCTC 17166 / NRRL Y-17582)</name>
    <name type="common">Yeast</name>
    <dbReference type="NCBI Taxonomy" id="931890"/>
    <lineage>
        <taxon>Eukaryota</taxon>
        <taxon>Fungi</taxon>
        <taxon>Dikarya</taxon>
        <taxon>Ascomycota</taxon>
        <taxon>Saccharomycotina</taxon>
        <taxon>Saccharomycetes</taxon>
        <taxon>Saccharomycetales</taxon>
        <taxon>Saccharomycetaceae</taxon>
        <taxon>Eremothecium</taxon>
    </lineage>
</organism>
<dbReference type="STRING" id="931890.G8JTS7"/>
<evidence type="ECO:0000259" key="2">
    <source>
        <dbReference type="Pfam" id="PF05347"/>
    </source>
</evidence>
<dbReference type="AlphaFoldDB" id="G8JTS7"/>
<dbReference type="Proteomes" id="UP000006790">
    <property type="component" value="Chromosome 4"/>
</dbReference>
<comment type="similarity">
    <text evidence="1">Belongs to the complex I LYR family.</text>
</comment>
<dbReference type="eggNOG" id="KOG3801">
    <property type="taxonomic scope" value="Eukaryota"/>
</dbReference>
<dbReference type="HOGENOM" id="CLU_120076_2_1_1"/>
<dbReference type="FunCoup" id="G8JTS7">
    <property type="interactions" value="459"/>
</dbReference>
<dbReference type="InterPro" id="IPR045297">
    <property type="entry name" value="Complex1_LYR_LYRM4"/>
</dbReference>
<dbReference type="GO" id="GO:1990221">
    <property type="term" value="C:L-cysteine desulfurase complex"/>
    <property type="evidence" value="ECO:0007669"/>
    <property type="project" value="TreeGrafter"/>
</dbReference>
<dbReference type="EMBL" id="CP002500">
    <property type="protein sequence ID" value="AET39430.1"/>
    <property type="molecule type" value="Genomic_DNA"/>
</dbReference>
<name>G8JTS7_ERECY</name>
<dbReference type="KEGG" id="erc:Ecym_4375"/>
<dbReference type="RefSeq" id="XP_003646247.1">
    <property type="nucleotide sequence ID" value="XM_003646199.1"/>
</dbReference>
<dbReference type="OrthoDB" id="275715at2759"/>
<protein>
    <recommendedName>
        <fullName evidence="2">Complex 1 LYR protein domain-containing protein</fullName>
    </recommendedName>
</protein>
<feature type="domain" description="Complex 1 LYR protein" evidence="2">
    <location>
        <begin position="11"/>
        <end position="66"/>
    </location>
</feature>
<dbReference type="GeneID" id="11470056"/>